<dbReference type="PROSITE" id="PS01011">
    <property type="entry name" value="FOLYLPOLYGLU_SYNT_1"/>
    <property type="match status" value="1"/>
</dbReference>
<evidence type="ECO:0000256" key="1">
    <source>
        <dbReference type="ARBA" id="ARBA00004752"/>
    </source>
</evidence>
<dbReference type="InterPro" id="IPR018109">
    <property type="entry name" value="Folylpolyglutamate_synth_CS"/>
</dbReference>
<dbReference type="NCBIfam" id="NF001126">
    <property type="entry name" value="PRK00139.1-4"/>
    <property type="match status" value="1"/>
</dbReference>
<dbReference type="NCBIfam" id="TIGR01085">
    <property type="entry name" value="murE"/>
    <property type="match status" value="1"/>
</dbReference>
<dbReference type="SUPFAM" id="SSF53244">
    <property type="entry name" value="MurD-like peptide ligases, peptide-binding domain"/>
    <property type="match status" value="1"/>
</dbReference>
<reference evidence="17 18" key="1">
    <citation type="submission" date="2021-01" db="EMBL/GenBank/DDBJ databases">
        <title>Genome public.</title>
        <authorList>
            <person name="Liu C."/>
            <person name="Sun Q."/>
        </authorList>
    </citation>
    <scope>NUCLEOTIDE SEQUENCE [LARGE SCALE GENOMIC DNA]</scope>
    <source>
        <strain evidence="17 18">YIM B02515</strain>
    </source>
</reference>
<keyword evidence="8 12" id="KW-0133">Cell shape</keyword>
<keyword evidence="6 12" id="KW-0547">Nucleotide-binding</keyword>
<dbReference type="InterPro" id="IPR000713">
    <property type="entry name" value="Mur_ligase_N"/>
</dbReference>
<organism evidence="17 18">
    <name type="scientific">Clostridium rhizosphaerae</name>
    <dbReference type="NCBI Taxonomy" id="2803861"/>
    <lineage>
        <taxon>Bacteria</taxon>
        <taxon>Bacillati</taxon>
        <taxon>Bacillota</taxon>
        <taxon>Clostridia</taxon>
        <taxon>Eubacteriales</taxon>
        <taxon>Clostridiaceae</taxon>
        <taxon>Clostridium</taxon>
    </lineage>
</organism>
<evidence type="ECO:0000256" key="3">
    <source>
        <dbReference type="ARBA" id="ARBA00022490"/>
    </source>
</evidence>
<evidence type="ECO:0000256" key="10">
    <source>
        <dbReference type="ARBA" id="ARBA00023306"/>
    </source>
</evidence>
<evidence type="ECO:0000256" key="5">
    <source>
        <dbReference type="ARBA" id="ARBA00022618"/>
    </source>
</evidence>
<gene>
    <name evidence="12" type="primary">murE</name>
    <name evidence="17" type="ORF">JK636_16830</name>
</gene>
<feature type="domain" description="Mur ligase C-terminal" evidence="15">
    <location>
        <begin position="331"/>
        <end position="458"/>
    </location>
</feature>
<evidence type="ECO:0000259" key="15">
    <source>
        <dbReference type="Pfam" id="PF02875"/>
    </source>
</evidence>
<dbReference type="NCBIfam" id="NF001124">
    <property type="entry name" value="PRK00139.1-2"/>
    <property type="match status" value="1"/>
</dbReference>
<comment type="pathway">
    <text evidence="1 12 13">Cell wall biogenesis; peptidoglycan biosynthesis.</text>
</comment>
<dbReference type="GO" id="GO:0008765">
    <property type="term" value="F:UDP-N-acetylmuramoylalanyl-D-glutamate-2,6-diaminopimelate ligase activity"/>
    <property type="evidence" value="ECO:0007669"/>
    <property type="project" value="UniProtKB-EC"/>
</dbReference>
<dbReference type="InterPro" id="IPR036565">
    <property type="entry name" value="Mur-like_cat_sf"/>
</dbReference>
<feature type="binding site" evidence="12">
    <location>
        <position position="191"/>
    </location>
    <ligand>
        <name>UDP-N-acetyl-alpha-D-muramoyl-L-alanyl-D-glutamate</name>
        <dbReference type="ChEBI" id="CHEBI:83900"/>
    </ligand>
</feature>
<keyword evidence="12" id="KW-0460">Magnesium</keyword>
<keyword evidence="5 12" id="KW-0132">Cell division</keyword>
<feature type="binding site" evidence="12">
    <location>
        <position position="30"/>
    </location>
    <ligand>
        <name>UDP-N-acetyl-alpha-D-muramoyl-L-alanyl-D-glutamate</name>
        <dbReference type="ChEBI" id="CHEBI:83900"/>
    </ligand>
</feature>
<evidence type="ECO:0000313" key="17">
    <source>
        <dbReference type="EMBL" id="MBL4937387.1"/>
    </source>
</evidence>
<feature type="binding site" evidence="12">
    <location>
        <position position="460"/>
    </location>
    <ligand>
        <name>meso-2,6-diaminopimelate</name>
        <dbReference type="ChEBI" id="CHEBI:57791"/>
    </ligand>
</feature>
<name>A0ABS1TF57_9CLOT</name>
<dbReference type="InterPro" id="IPR035911">
    <property type="entry name" value="MurE/MurF_N"/>
</dbReference>
<comment type="caution">
    <text evidence="12">Lacks conserved residue(s) required for the propagation of feature annotation.</text>
</comment>
<dbReference type="SUPFAM" id="SSF63418">
    <property type="entry name" value="MurE/MurF N-terminal domain"/>
    <property type="match status" value="1"/>
</dbReference>
<dbReference type="EC" id="6.3.2.13" evidence="12"/>
<feature type="binding site" evidence="12">
    <location>
        <begin position="156"/>
        <end position="157"/>
    </location>
    <ligand>
        <name>UDP-N-acetyl-alpha-D-muramoyl-L-alanyl-D-glutamate</name>
        <dbReference type="ChEBI" id="CHEBI:83900"/>
    </ligand>
</feature>
<evidence type="ECO:0000256" key="11">
    <source>
        <dbReference type="ARBA" id="ARBA00023316"/>
    </source>
</evidence>
<dbReference type="Gene3D" id="3.90.190.20">
    <property type="entry name" value="Mur ligase, C-terminal domain"/>
    <property type="match status" value="1"/>
</dbReference>
<keyword evidence="4 12" id="KW-0436">Ligase</keyword>
<evidence type="ECO:0000256" key="12">
    <source>
        <dbReference type="HAMAP-Rule" id="MF_00208"/>
    </source>
</evidence>
<dbReference type="Pfam" id="PF02875">
    <property type="entry name" value="Mur_ligase_C"/>
    <property type="match status" value="1"/>
</dbReference>
<evidence type="ECO:0000256" key="6">
    <source>
        <dbReference type="ARBA" id="ARBA00022741"/>
    </source>
</evidence>
<dbReference type="Pfam" id="PF01225">
    <property type="entry name" value="Mur_ligase"/>
    <property type="match status" value="1"/>
</dbReference>
<dbReference type="RefSeq" id="WP_202750139.1">
    <property type="nucleotide sequence ID" value="NZ_JAESWC010000014.1"/>
</dbReference>
<dbReference type="Gene3D" id="3.40.1190.10">
    <property type="entry name" value="Mur-like, catalytic domain"/>
    <property type="match status" value="1"/>
</dbReference>
<evidence type="ECO:0000256" key="7">
    <source>
        <dbReference type="ARBA" id="ARBA00022840"/>
    </source>
</evidence>
<comment type="subcellular location">
    <subcellularLocation>
        <location evidence="12 13">Cytoplasm</location>
    </subcellularLocation>
</comment>
<feature type="domain" description="Mur ligase central" evidence="16">
    <location>
        <begin position="109"/>
        <end position="308"/>
    </location>
</feature>
<evidence type="ECO:0000259" key="14">
    <source>
        <dbReference type="Pfam" id="PF01225"/>
    </source>
</evidence>
<comment type="PTM">
    <text evidence="12">Carboxylation is probably crucial for Mg(2+) binding and, consequently, for the gamma-phosphate positioning of ATP.</text>
</comment>
<evidence type="ECO:0000259" key="16">
    <source>
        <dbReference type="Pfam" id="PF08245"/>
    </source>
</evidence>
<comment type="function">
    <text evidence="12">Catalyzes the addition of meso-diaminopimelic acid to the nucleotide precursor UDP-N-acetylmuramoyl-L-alanyl-D-glutamate (UMAG) in the biosynthesis of bacterial cell-wall peptidoglycan.</text>
</comment>
<dbReference type="HAMAP" id="MF_00208">
    <property type="entry name" value="MurE"/>
    <property type="match status" value="1"/>
</dbReference>
<dbReference type="PANTHER" id="PTHR23135:SF4">
    <property type="entry name" value="UDP-N-ACETYLMURAMOYL-L-ALANYL-D-GLUTAMATE--2,6-DIAMINOPIMELATE LIGASE MURE HOMOLOG, CHLOROPLASTIC"/>
    <property type="match status" value="1"/>
</dbReference>
<dbReference type="Proteomes" id="UP000632377">
    <property type="component" value="Unassembled WGS sequence"/>
</dbReference>
<keyword evidence="9 12" id="KW-0573">Peptidoglycan synthesis</keyword>
<evidence type="ECO:0000256" key="2">
    <source>
        <dbReference type="ARBA" id="ARBA00005898"/>
    </source>
</evidence>
<comment type="similarity">
    <text evidence="2 12">Belongs to the MurCDEF family. MurE subfamily.</text>
</comment>
<evidence type="ECO:0000256" key="13">
    <source>
        <dbReference type="RuleBase" id="RU004135"/>
    </source>
</evidence>
<keyword evidence="11 12" id="KW-0961">Cell wall biogenesis/degradation</keyword>
<sequence>MKLKELLINLNYELIQGSDNIEIKNIGWDSRRVKPNSLFICVKNKNIDRHDYAASAVLNGATALVIEHDIEKISENITIIKVPDSKKAMAKIASLYYGEPSKKFNLIGITGTNGKTSVTYFVSKILENAGRLTGIIGTIQNTVGGKELKAAKLNPTTPDSIELQESFNEIFSGGASDVVMEVTSSALDKGRVYECHFNIGVFTNLTQDHLEEHGTMENYKNAKLKLFKMCKKALINADDIVSKEIREIASGKVYTYGIEEPSDFKAFDIIYGLDSVEFSLKFMNEVKRVKFNIPGKFSVYNALSAIGICYLSGLNLDTIIDGLKDIKGVPGRVEKIPNDKGILAVVDYAHSPDSLENIINSMREIAKGKVITVFGCGGNRDKTKRPIMGEIAGRLSDYVVITSDNPRKEDPITIINEIEQGILKTNCHYEKCENRKEAIFKALEKADIGDVVIIAGKGHETYQIIGDTTIHFDDREVVREYFDKI</sequence>
<keyword evidence="7 12" id="KW-0067">ATP-binding</keyword>
<evidence type="ECO:0000256" key="9">
    <source>
        <dbReference type="ARBA" id="ARBA00022984"/>
    </source>
</evidence>
<evidence type="ECO:0000256" key="4">
    <source>
        <dbReference type="ARBA" id="ARBA00022598"/>
    </source>
</evidence>
<keyword evidence="10 12" id="KW-0131">Cell cycle</keyword>
<dbReference type="InterPro" id="IPR036615">
    <property type="entry name" value="Mur_ligase_C_dom_sf"/>
</dbReference>
<evidence type="ECO:0000313" key="18">
    <source>
        <dbReference type="Proteomes" id="UP000632377"/>
    </source>
</evidence>
<evidence type="ECO:0000256" key="8">
    <source>
        <dbReference type="ARBA" id="ARBA00022960"/>
    </source>
</evidence>
<feature type="binding site" evidence="12">
    <location>
        <position position="183"/>
    </location>
    <ligand>
        <name>UDP-N-acetyl-alpha-D-muramoyl-L-alanyl-D-glutamate</name>
        <dbReference type="ChEBI" id="CHEBI:83900"/>
    </ligand>
</feature>
<dbReference type="InterPro" id="IPR005761">
    <property type="entry name" value="UDP-N-AcMur-Glu-dNH2Pim_ligase"/>
</dbReference>
<comment type="cofactor">
    <cofactor evidence="12">
        <name>Mg(2+)</name>
        <dbReference type="ChEBI" id="CHEBI:18420"/>
    </cofactor>
</comment>
<dbReference type="SUPFAM" id="SSF53623">
    <property type="entry name" value="MurD-like peptide ligases, catalytic domain"/>
    <property type="match status" value="1"/>
</dbReference>
<keyword evidence="18" id="KW-1185">Reference proteome</keyword>
<feature type="modified residue" description="N6-carboxylysine" evidence="12">
    <location>
        <position position="223"/>
    </location>
</feature>
<dbReference type="Gene3D" id="3.40.1390.10">
    <property type="entry name" value="MurE/MurF, N-terminal domain"/>
    <property type="match status" value="1"/>
</dbReference>
<comment type="caution">
    <text evidence="17">The sequence shown here is derived from an EMBL/GenBank/DDBJ whole genome shotgun (WGS) entry which is preliminary data.</text>
</comment>
<dbReference type="PANTHER" id="PTHR23135">
    <property type="entry name" value="MUR LIGASE FAMILY MEMBER"/>
    <property type="match status" value="1"/>
</dbReference>
<accession>A0ABS1TF57</accession>
<feature type="binding site" evidence="12">
    <location>
        <position position="456"/>
    </location>
    <ligand>
        <name>meso-2,6-diaminopimelate</name>
        <dbReference type="ChEBI" id="CHEBI:57791"/>
    </ligand>
</feature>
<feature type="domain" description="Mur ligase N-terminal catalytic" evidence="14">
    <location>
        <begin position="22"/>
        <end position="97"/>
    </location>
</feature>
<proteinExistence type="inferred from homology"/>
<feature type="short sequence motif" description="Meso-diaminopimelate recognition motif" evidence="12">
    <location>
        <begin position="404"/>
        <end position="407"/>
    </location>
</feature>
<dbReference type="EMBL" id="JAESWC010000014">
    <property type="protein sequence ID" value="MBL4937387.1"/>
    <property type="molecule type" value="Genomic_DNA"/>
</dbReference>
<feature type="binding site" evidence="12">
    <location>
        <position position="380"/>
    </location>
    <ligand>
        <name>meso-2,6-diaminopimelate</name>
        <dbReference type="ChEBI" id="CHEBI:57791"/>
    </ligand>
</feature>
<dbReference type="Pfam" id="PF08245">
    <property type="entry name" value="Mur_ligase_M"/>
    <property type="match status" value="1"/>
</dbReference>
<dbReference type="InterPro" id="IPR013221">
    <property type="entry name" value="Mur_ligase_cen"/>
</dbReference>
<feature type="binding site" evidence="12">
    <location>
        <begin position="111"/>
        <end position="117"/>
    </location>
    <ligand>
        <name>ATP</name>
        <dbReference type="ChEBI" id="CHEBI:30616"/>
    </ligand>
</feature>
<comment type="catalytic activity">
    <reaction evidence="12">
        <text>UDP-N-acetyl-alpha-D-muramoyl-L-alanyl-D-glutamate + meso-2,6-diaminopimelate + ATP = UDP-N-acetyl-alpha-D-muramoyl-L-alanyl-gamma-D-glutamyl-meso-2,6-diaminopimelate + ADP + phosphate + H(+)</text>
        <dbReference type="Rhea" id="RHEA:23676"/>
        <dbReference type="ChEBI" id="CHEBI:15378"/>
        <dbReference type="ChEBI" id="CHEBI:30616"/>
        <dbReference type="ChEBI" id="CHEBI:43474"/>
        <dbReference type="ChEBI" id="CHEBI:57791"/>
        <dbReference type="ChEBI" id="CHEBI:83900"/>
        <dbReference type="ChEBI" id="CHEBI:83905"/>
        <dbReference type="ChEBI" id="CHEBI:456216"/>
        <dbReference type="EC" id="6.3.2.13"/>
    </reaction>
</comment>
<feature type="binding site" evidence="12">
    <location>
        <begin position="404"/>
        <end position="407"/>
    </location>
    <ligand>
        <name>meso-2,6-diaminopimelate</name>
        <dbReference type="ChEBI" id="CHEBI:57791"/>
    </ligand>
</feature>
<dbReference type="InterPro" id="IPR004101">
    <property type="entry name" value="Mur_ligase_C"/>
</dbReference>
<keyword evidence="3 12" id="KW-0963">Cytoplasm</keyword>
<protein>
    <recommendedName>
        <fullName evidence="12">UDP-N-acetylmuramoyl-L-alanyl-D-glutamate--2,6-diaminopimelate ligase</fullName>
        <ecNumber evidence="12">6.3.2.13</ecNumber>
    </recommendedName>
    <alternativeName>
        <fullName evidence="12">Meso-A2pm-adding enzyme</fullName>
    </alternativeName>
    <alternativeName>
        <fullName evidence="12">Meso-diaminopimelate-adding enzyme</fullName>
    </alternativeName>
    <alternativeName>
        <fullName evidence="12">UDP-MurNAc-L-Ala-D-Glu:meso-diaminopimelate ligase</fullName>
    </alternativeName>
    <alternativeName>
        <fullName evidence="12">UDP-MurNAc-tripeptide synthetase</fullName>
    </alternativeName>
    <alternativeName>
        <fullName evidence="12">UDP-N-acetylmuramyl-tripeptide synthetase</fullName>
    </alternativeName>
</protein>